<dbReference type="EMBL" id="AMRI01000005">
    <property type="protein sequence ID" value="EKE76254.1"/>
    <property type="molecule type" value="Genomic_DNA"/>
</dbReference>
<dbReference type="SUPFAM" id="SSF51621">
    <property type="entry name" value="Phosphoenolpyruvate/pyruvate domain"/>
    <property type="match status" value="1"/>
</dbReference>
<dbReference type="Gene3D" id="3.20.20.60">
    <property type="entry name" value="Phosphoenolpyruvate-binding domains"/>
    <property type="match status" value="1"/>
</dbReference>
<accession>K2K0J3</accession>
<comment type="caution">
    <text evidence="2">The sequence shown here is derived from an EMBL/GenBank/DDBJ whole genome shotgun (WGS) entry which is preliminary data.</text>
</comment>
<dbReference type="InterPro" id="IPR040442">
    <property type="entry name" value="Pyrv_kinase-like_dom_sf"/>
</dbReference>
<gene>
    <name evidence="2" type="ORF">B3C1_05080</name>
</gene>
<dbReference type="InterPro" id="IPR039556">
    <property type="entry name" value="ICL/PEPM"/>
</dbReference>
<dbReference type="PANTHER" id="PTHR42905:SF16">
    <property type="entry name" value="CARBOXYPHOSPHONOENOLPYRUVATE PHOSPHONOMUTASE-LIKE PROTEIN (AFU_ORTHOLOGUE AFUA_5G07230)"/>
    <property type="match status" value="1"/>
</dbReference>
<dbReference type="GO" id="GO:0003824">
    <property type="term" value="F:catalytic activity"/>
    <property type="evidence" value="ECO:0007669"/>
    <property type="project" value="InterPro"/>
</dbReference>
<dbReference type="OrthoDB" id="9780430at2"/>
<dbReference type="InterPro" id="IPR015813">
    <property type="entry name" value="Pyrv/PenolPyrv_kinase-like_dom"/>
</dbReference>
<evidence type="ECO:0000256" key="1">
    <source>
        <dbReference type="ARBA" id="ARBA00022723"/>
    </source>
</evidence>
<dbReference type="STRING" id="745411.B3C1_05080"/>
<dbReference type="Pfam" id="PF13714">
    <property type="entry name" value="PEP_mutase"/>
    <property type="match status" value="1"/>
</dbReference>
<dbReference type="Proteomes" id="UP000006755">
    <property type="component" value="Unassembled WGS sequence"/>
</dbReference>
<dbReference type="PANTHER" id="PTHR42905">
    <property type="entry name" value="PHOSPHOENOLPYRUVATE CARBOXYLASE"/>
    <property type="match status" value="1"/>
</dbReference>
<keyword evidence="1" id="KW-0479">Metal-binding</keyword>
<reference evidence="2 3" key="1">
    <citation type="journal article" date="2012" name="J. Bacteriol.">
        <title>Genome Sequence of Gallaecimonas xiamenensis Type Strain 3-C-1.</title>
        <authorList>
            <person name="Lai Q."/>
            <person name="Wang L."/>
            <person name="Wang W."/>
            <person name="Shao Z."/>
        </authorList>
    </citation>
    <scope>NUCLEOTIDE SEQUENCE [LARGE SCALE GENOMIC DNA]</scope>
    <source>
        <strain evidence="2 3">3-C-1</strain>
    </source>
</reference>
<organism evidence="2 3">
    <name type="scientific">Gallaecimonas xiamenensis 3-C-1</name>
    <dbReference type="NCBI Taxonomy" id="745411"/>
    <lineage>
        <taxon>Bacteria</taxon>
        <taxon>Pseudomonadati</taxon>
        <taxon>Pseudomonadota</taxon>
        <taxon>Gammaproteobacteria</taxon>
        <taxon>Enterobacterales</taxon>
        <taxon>Gallaecimonadaceae</taxon>
        <taxon>Gallaecimonas</taxon>
    </lineage>
</organism>
<protein>
    <submittedName>
        <fullName evidence="2">Putative PEP phosphonomutase</fullName>
    </submittedName>
</protein>
<evidence type="ECO:0000313" key="3">
    <source>
        <dbReference type="Proteomes" id="UP000006755"/>
    </source>
</evidence>
<dbReference type="AlphaFoldDB" id="K2K0J3"/>
<dbReference type="eggNOG" id="COG2513">
    <property type="taxonomic scope" value="Bacteria"/>
</dbReference>
<keyword evidence="3" id="KW-1185">Reference proteome</keyword>
<evidence type="ECO:0000313" key="2">
    <source>
        <dbReference type="EMBL" id="EKE76254.1"/>
    </source>
</evidence>
<dbReference type="Gene3D" id="6.10.250.510">
    <property type="match status" value="1"/>
</dbReference>
<proteinExistence type="predicted"/>
<sequence length="266" mass="28061">MQPHIQQALARRFRQLNQQQLLLPGIWDAASARLFEKNGYLALGTSSAAMAYSQGLADGQQMTLAQLLAPLAAIIARTSLPLSVDIESGYEDLAETVLGVLEAGAVAINLEDSLPGSGLLDLASQCKRIALARAVAEDFGLALFINARTDSYLLGVDNALEETLHRARAYQQAGADMLFVPGMSSADDIKALVSASPLPVNLMALPGANANDWFALGVTRVSLGLGPMLAVLGLVDAMAAQSLGQGRWPLMEKHSFGFAKAQALFG</sequence>
<dbReference type="GO" id="GO:0046872">
    <property type="term" value="F:metal ion binding"/>
    <property type="evidence" value="ECO:0007669"/>
    <property type="project" value="UniProtKB-KW"/>
</dbReference>
<name>K2K0J3_9GAMM</name>
<dbReference type="CDD" id="cd00377">
    <property type="entry name" value="ICL_PEPM"/>
    <property type="match status" value="1"/>
</dbReference>
<dbReference type="RefSeq" id="WP_008483362.1">
    <property type="nucleotide sequence ID" value="NZ_AMRI01000005.1"/>
</dbReference>